<evidence type="ECO:0008006" key="12">
    <source>
        <dbReference type="Google" id="ProtNLM"/>
    </source>
</evidence>
<evidence type="ECO:0000256" key="3">
    <source>
        <dbReference type="ARBA" id="ARBA00022475"/>
    </source>
</evidence>
<accession>A0A0M8KC34</accession>
<gene>
    <name evidence="10" type="ORF">ARMA_2979</name>
</gene>
<name>A0A0M8KC34_9CHLR</name>
<feature type="transmembrane region" description="Helical" evidence="9">
    <location>
        <begin position="105"/>
        <end position="125"/>
    </location>
</feature>
<keyword evidence="4 9" id="KW-0812">Transmembrane</keyword>
<evidence type="ECO:0000256" key="9">
    <source>
        <dbReference type="SAM" id="Phobius"/>
    </source>
</evidence>
<evidence type="ECO:0000256" key="8">
    <source>
        <dbReference type="ARBA" id="ARBA00037998"/>
    </source>
</evidence>
<feature type="transmembrane region" description="Helical" evidence="9">
    <location>
        <begin position="235"/>
        <end position="254"/>
    </location>
</feature>
<dbReference type="GO" id="GO:0022857">
    <property type="term" value="F:transmembrane transporter activity"/>
    <property type="evidence" value="ECO:0007669"/>
    <property type="project" value="InterPro"/>
</dbReference>
<dbReference type="InterPro" id="IPR001851">
    <property type="entry name" value="ABC_transp_permease"/>
</dbReference>
<evidence type="ECO:0000256" key="2">
    <source>
        <dbReference type="ARBA" id="ARBA00022448"/>
    </source>
</evidence>
<keyword evidence="2" id="KW-0813">Transport</keyword>
<feature type="transmembrane region" description="Helical" evidence="9">
    <location>
        <begin position="137"/>
        <end position="157"/>
    </location>
</feature>
<protein>
    <recommendedName>
        <fullName evidence="12">Branched-chain amino acid ABC transporter permease</fullName>
    </recommendedName>
</protein>
<keyword evidence="7 9" id="KW-0472">Membrane</keyword>
<dbReference type="PANTHER" id="PTHR11795">
    <property type="entry name" value="BRANCHED-CHAIN AMINO ACID TRANSPORT SYSTEM PERMEASE PROTEIN LIVH"/>
    <property type="match status" value="1"/>
</dbReference>
<feature type="transmembrane region" description="Helical" evidence="9">
    <location>
        <begin position="169"/>
        <end position="191"/>
    </location>
</feature>
<dbReference type="GO" id="GO:0005886">
    <property type="term" value="C:plasma membrane"/>
    <property type="evidence" value="ECO:0007669"/>
    <property type="project" value="UniProtKB-SubCell"/>
</dbReference>
<feature type="transmembrane region" description="Helical" evidence="9">
    <location>
        <begin position="283"/>
        <end position="305"/>
    </location>
</feature>
<keyword evidence="3" id="KW-1003">Cell membrane</keyword>
<feature type="transmembrane region" description="Helical" evidence="9">
    <location>
        <begin position="74"/>
        <end position="93"/>
    </location>
</feature>
<evidence type="ECO:0000256" key="4">
    <source>
        <dbReference type="ARBA" id="ARBA00022692"/>
    </source>
</evidence>
<comment type="subcellular location">
    <subcellularLocation>
        <location evidence="1">Cell membrane</location>
        <topology evidence="1">Multi-pass membrane protein</topology>
    </subcellularLocation>
</comment>
<evidence type="ECO:0000313" key="11">
    <source>
        <dbReference type="Proteomes" id="UP000037784"/>
    </source>
</evidence>
<dbReference type="Proteomes" id="UP000037784">
    <property type="component" value="Unassembled WGS sequence"/>
</dbReference>
<dbReference type="CDD" id="cd06582">
    <property type="entry name" value="TM_PBP1_LivH_like"/>
    <property type="match status" value="1"/>
</dbReference>
<dbReference type="EMBL" id="BBZA01000282">
    <property type="protein sequence ID" value="GAP64556.1"/>
    <property type="molecule type" value="Genomic_DNA"/>
</dbReference>
<evidence type="ECO:0000313" key="10">
    <source>
        <dbReference type="EMBL" id="GAP64556.1"/>
    </source>
</evidence>
<dbReference type="Pfam" id="PF02653">
    <property type="entry name" value="BPD_transp_2"/>
    <property type="match status" value="1"/>
</dbReference>
<organism evidence="10 11">
    <name type="scientific">Ardenticatena maritima</name>
    <dbReference type="NCBI Taxonomy" id="872965"/>
    <lineage>
        <taxon>Bacteria</taxon>
        <taxon>Bacillati</taxon>
        <taxon>Chloroflexota</taxon>
        <taxon>Ardenticatenia</taxon>
        <taxon>Ardenticatenales</taxon>
        <taxon>Ardenticatenaceae</taxon>
        <taxon>Ardenticatena</taxon>
    </lineage>
</organism>
<proteinExistence type="inferred from homology"/>
<sequence>MPLVVVMFGVAWAVGMGAAWRATGWRRWLALAALGLFLWLGWRHIPLEALRAFAGTSVGGAVPTAEAQEPLGRMLMRVLWLVAAGATLGVLLPPLHVRAGVRRRVWLALGVLLGAAVMVLPARTALEQGILALPTDVRFVIALLVGAGTGAVLGALLEWGLIRPLYARPIYQILLTLGLVFVGAELVKLVWGQAAYPPMPAPSLFAERCTSASFAAWLSEHCSAVKVLGRNVPTYRLFVVGIALATFLAVGLLLQRTRLGLIIRAGVEDDSMVQALGIDVRRVFTLVFALGSALAALGGVVLAPVEGLDPGMGFRFLLAAVIAVVIGGMGRYSGAALGALLVGLGRAMFDFWGAVGYPLPGGHTWYFSPTVAEASTVIIMAIVLLIRPSGLLGESDE</sequence>
<dbReference type="AlphaFoldDB" id="A0A0M8KC34"/>
<keyword evidence="5" id="KW-0029">Amino-acid transport</keyword>
<keyword evidence="11" id="KW-1185">Reference proteome</keyword>
<feature type="transmembrane region" description="Helical" evidence="9">
    <location>
        <begin position="311"/>
        <end position="330"/>
    </location>
</feature>
<evidence type="ECO:0000256" key="6">
    <source>
        <dbReference type="ARBA" id="ARBA00022989"/>
    </source>
</evidence>
<comment type="caution">
    <text evidence="10">The sequence shown here is derived from an EMBL/GenBank/DDBJ whole genome shotgun (WGS) entry which is preliminary data.</text>
</comment>
<evidence type="ECO:0000256" key="1">
    <source>
        <dbReference type="ARBA" id="ARBA00004651"/>
    </source>
</evidence>
<reference evidence="11" key="2">
    <citation type="submission" date="2015-08" db="EMBL/GenBank/DDBJ databases">
        <title>Draft Genome Sequence of a Heterotrophic Facultative Anaerobic Bacterium Ardenticatena maritima Strain 110S.</title>
        <authorList>
            <person name="Kawaichi S."/>
            <person name="Yoshida T."/>
            <person name="Sako Y."/>
            <person name="Nakamura R."/>
        </authorList>
    </citation>
    <scope>NUCLEOTIDE SEQUENCE [LARGE SCALE GENOMIC DNA]</scope>
    <source>
        <strain evidence="11">110S</strain>
    </source>
</reference>
<feature type="transmembrane region" description="Helical" evidence="9">
    <location>
        <begin position="365"/>
        <end position="386"/>
    </location>
</feature>
<dbReference type="GO" id="GO:0006865">
    <property type="term" value="P:amino acid transport"/>
    <property type="evidence" value="ECO:0007669"/>
    <property type="project" value="UniProtKB-KW"/>
</dbReference>
<feature type="transmembrane region" description="Helical" evidence="9">
    <location>
        <begin position="337"/>
        <end position="359"/>
    </location>
</feature>
<dbReference type="STRING" id="872965.SE16_13670"/>
<dbReference type="InterPro" id="IPR052157">
    <property type="entry name" value="BCAA_transport_permease"/>
</dbReference>
<keyword evidence="6 9" id="KW-1133">Transmembrane helix</keyword>
<reference evidence="10 11" key="1">
    <citation type="journal article" date="2015" name="Genome Announc.">
        <title>Draft Genome Sequence of a Heterotrophic Facultative Anaerobic Thermophilic Bacterium, Ardenticatena maritima Strain 110ST.</title>
        <authorList>
            <person name="Kawaichi S."/>
            <person name="Yoshida T."/>
            <person name="Sako Y."/>
            <person name="Nakamura R."/>
        </authorList>
    </citation>
    <scope>NUCLEOTIDE SEQUENCE [LARGE SCALE GENOMIC DNA]</scope>
    <source>
        <strain evidence="10 11">110S</strain>
    </source>
</reference>
<dbReference type="InParanoid" id="A0A0M8KC34"/>
<evidence type="ECO:0000256" key="7">
    <source>
        <dbReference type="ARBA" id="ARBA00023136"/>
    </source>
</evidence>
<dbReference type="PANTHER" id="PTHR11795:SF442">
    <property type="entry name" value="ABC TRANSPORTER ATP-BINDING PROTEIN"/>
    <property type="match status" value="1"/>
</dbReference>
<comment type="similarity">
    <text evidence="8">Belongs to the binding-protein-dependent transport system permease family. LivHM subfamily.</text>
</comment>
<evidence type="ECO:0000256" key="5">
    <source>
        <dbReference type="ARBA" id="ARBA00022970"/>
    </source>
</evidence>